<dbReference type="InterPro" id="IPR016187">
    <property type="entry name" value="CTDL_fold"/>
</dbReference>
<dbReference type="KEGG" id="clec:106671971"/>
<dbReference type="GeneID" id="106671971"/>
<sequence length="134" mass="15595">MMARKHLITVYCMVIVNLLYAKEYIPPKEGKCDCFGEEMDYILYNYFNGTRWNNKLFCQHLGLMLVNVPNRIIASMLQMYLAQNGRPGYLYWLNSVSQQVFNKKLANHECLAVEMGLSFRAINCTAIANFLCKF</sequence>
<evidence type="ECO:0000256" key="1">
    <source>
        <dbReference type="SAM" id="SignalP"/>
    </source>
</evidence>
<feature type="chain" id="PRO_5035155803" description="C-type lectin" evidence="1">
    <location>
        <begin position="22"/>
        <end position="134"/>
    </location>
</feature>
<dbReference type="RefSeq" id="XP_014258485.1">
    <property type="nucleotide sequence ID" value="XM_014402999.2"/>
</dbReference>
<dbReference type="EnsemblMetazoa" id="XM_014402999.2">
    <property type="protein sequence ID" value="XP_014258485.1"/>
    <property type="gene ID" value="LOC106671971"/>
</dbReference>
<dbReference type="SUPFAM" id="SSF56436">
    <property type="entry name" value="C-type lectin-like"/>
    <property type="match status" value="1"/>
</dbReference>
<evidence type="ECO:0008006" key="4">
    <source>
        <dbReference type="Google" id="ProtNLM"/>
    </source>
</evidence>
<evidence type="ECO:0000313" key="2">
    <source>
        <dbReference type="EnsemblMetazoa" id="XP_014258485.1"/>
    </source>
</evidence>
<organism evidence="2 3">
    <name type="scientific">Cimex lectularius</name>
    <name type="common">Bed bug</name>
    <name type="synonym">Acanthia lectularia</name>
    <dbReference type="NCBI Taxonomy" id="79782"/>
    <lineage>
        <taxon>Eukaryota</taxon>
        <taxon>Metazoa</taxon>
        <taxon>Ecdysozoa</taxon>
        <taxon>Arthropoda</taxon>
        <taxon>Hexapoda</taxon>
        <taxon>Insecta</taxon>
        <taxon>Pterygota</taxon>
        <taxon>Neoptera</taxon>
        <taxon>Paraneoptera</taxon>
        <taxon>Hemiptera</taxon>
        <taxon>Heteroptera</taxon>
        <taxon>Panheteroptera</taxon>
        <taxon>Cimicomorpha</taxon>
        <taxon>Cimicidae</taxon>
        <taxon>Cimex</taxon>
    </lineage>
</organism>
<proteinExistence type="predicted"/>
<keyword evidence="3" id="KW-1185">Reference proteome</keyword>
<dbReference type="AlphaFoldDB" id="A0A8I6S619"/>
<reference evidence="2" key="1">
    <citation type="submission" date="2022-01" db="UniProtKB">
        <authorList>
            <consortium name="EnsemblMetazoa"/>
        </authorList>
    </citation>
    <scope>IDENTIFICATION</scope>
</reference>
<protein>
    <recommendedName>
        <fullName evidence="4">C-type lectin</fullName>
    </recommendedName>
</protein>
<name>A0A8I6S619_CIMLE</name>
<feature type="signal peptide" evidence="1">
    <location>
        <begin position="1"/>
        <end position="21"/>
    </location>
</feature>
<evidence type="ECO:0000313" key="3">
    <source>
        <dbReference type="Proteomes" id="UP000494040"/>
    </source>
</evidence>
<accession>A0A8I6S619</accession>
<dbReference type="Proteomes" id="UP000494040">
    <property type="component" value="Unassembled WGS sequence"/>
</dbReference>
<keyword evidence="1" id="KW-0732">Signal</keyword>